<accession>A0A481Z0G6</accession>
<sequence>MCVTIWIIVIIIFLLYITGNSYEYYTGTPIGTPIGTPTYTVPHLILYVADPVGETKYNYYMHNKLTHIMDHWTGFVQYAKRYMPYLKISKINYATNKINKYSELLPTVVLHNKLNRMIIYHGDITIHNLIRFVNNHS</sequence>
<name>A0A481Z0G6_9VIRU</name>
<keyword evidence="1" id="KW-0812">Transmembrane</keyword>
<feature type="transmembrane region" description="Helical" evidence="1">
    <location>
        <begin position="6"/>
        <end position="25"/>
    </location>
</feature>
<proteinExistence type="predicted"/>
<protein>
    <submittedName>
        <fullName evidence="2">Uncharacterized protein</fullName>
    </submittedName>
</protein>
<reference evidence="2" key="1">
    <citation type="journal article" date="2019" name="MBio">
        <title>Virus Genomes from Deep Sea Sediments Expand the Ocean Megavirome and Support Independent Origins of Viral Gigantism.</title>
        <authorList>
            <person name="Backstrom D."/>
            <person name="Yutin N."/>
            <person name="Jorgensen S.L."/>
            <person name="Dharamshi J."/>
            <person name="Homa F."/>
            <person name="Zaremba-Niedwiedzka K."/>
            <person name="Spang A."/>
            <person name="Wolf Y.I."/>
            <person name="Koonin E.V."/>
            <person name="Ettema T.J."/>
        </authorList>
    </citation>
    <scope>NUCLEOTIDE SEQUENCE</scope>
</reference>
<evidence type="ECO:0000256" key="1">
    <source>
        <dbReference type="SAM" id="Phobius"/>
    </source>
</evidence>
<keyword evidence="1" id="KW-1133">Transmembrane helix</keyword>
<gene>
    <name evidence="2" type="ORF">LCMiAC02_00960</name>
</gene>
<organism evidence="2">
    <name type="scientific">Mimivirus LCMiAC02</name>
    <dbReference type="NCBI Taxonomy" id="2506609"/>
    <lineage>
        <taxon>Viruses</taxon>
        <taxon>Varidnaviria</taxon>
        <taxon>Bamfordvirae</taxon>
        <taxon>Nucleocytoviricota</taxon>
        <taxon>Megaviricetes</taxon>
        <taxon>Imitervirales</taxon>
        <taxon>Mimiviridae</taxon>
        <taxon>Klosneuvirinae</taxon>
    </lineage>
</organism>
<evidence type="ECO:0000313" key="2">
    <source>
        <dbReference type="EMBL" id="QBK89003.1"/>
    </source>
</evidence>
<dbReference type="EMBL" id="MK500406">
    <property type="protein sequence ID" value="QBK89003.1"/>
    <property type="molecule type" value="Genomic_DNA"/>
</dbReference>
<keyword evidence="1" id="KW-0472">Membrane</keyword>